<comment type="caution">
    <text evidence="7">The sequence shown here is derived from an EMBL/GenBank/DDBJ whole genome shotgun (WGS) entry which is preliminary data.</text>
</comment>
<keyword evidence="6" id="KW-0119">Carbohydrate metabolism</keyword>
<comment type="catalytic activity">
    <reaction evidence="1">
        <text>an N-acyl-D-glucosamine 6-phosphate = an N-acyl-D-mannosamine 6-phosphate</text>
        <dbReference type="Rhea" id="RHEA:23932"/>
        <dbReference type="ChEBI" id="CHEBI:57599"/>
        <dbReference type="ChEBI" id="CHEBI:57666"/>
        <dbReference type="EC" id="5.1.3.9"/>
    </reaction>
</comment>
<proteinExistence type="predicted"/>
<name>A0A841K048_9BACT</name>
<dbReference type="OrthoDB" id="9781704at2"/>
<dbReference type="NCBIfam" id="NF002231">
    <property type="entry name" value="PRK01130.1"/>
    <property type="match status" value="1"/>
</dbReference>
<evidence type="ECO:0000256" key="3">
    <source>
        <dbReference type="ARBA" id="ARBA00005081"/>
    </source>
</evidence>
<dbReference type="SUPFAM" id="SSF51366">
    <property type="entry name" value="Ribulose-phoshate binding barrel"/>
    <property type="match status" value="1"/>
</dbReference>
<comment type="pathway">
    <text evidence="3">Amino-sugar metabolism; N-acetylneuraminate degradation; D-fructose 6-phosphate from N-acetylneuraminate: step 3/5.</text>
</comment>
<evidence type="ECO:0000313" key="7">
    <source>
        <dbReference type="EMBL" id="MBB6146315.1"/>
    </source>
</evidence>
<dbReference type="UniPathway" id="UPA00629">
    <property type="reaction ID" value="UER00682"/>
</dbReference>
<dbReference type="GO" id="GO:0006053">
    <property type="term" value="P:N-acetylmannosamine catabolic process"/>
    <property type="evidence" value="ECO:0007669"/>
    <property type="project" value="TreeGrafter"/>
</dbReference>
<dbReference type="Proteomes" id="UP000538666">
    <property type="component" value="Unassembled WGS sequence"/>
</dbReference>
<evidence type="ECO:0000256" key="6">
    <source>
        <dbReference type="ARBA" id="ARBA00023277"/>
    </source>
</evidence>
<dbReference type="Pfam" id="PF04131">
    <property type="entry name" value="NanE"/>
    <property type="match status" value="1"/>
</dbReference>
<protein>
    <recommendedName>
        <fullName evidence="4">N-acylglucosamine-6-phosphate 2-epimerase</fullName>
        <ecNumber evidence="4">5.1.3.9</ecNumber>
    </recommendedName>
</protein>
<dbReference type="GO" id="GO:0005829">
    <property type="term" value="C:cytosol"/>
    <property type="evidence" value="ECO:0007669"/>
    <property type="project" value="TreeGrafter"/>
</dbReference>
<dbReference type="EC" id="5.1.3.9" evidence="4"/>
<evidence type="ECO:0000256" key="1">
    <source>
        <dbReference type="ARBA" id="ARBA00000056"/>
    </source>
</evidence>
<dbReference type="InterPro" id="IPR007260">
    <property type="entry name" value="NanE"/>
</dbReference>
<evidence type="ECO:0000313" key="8">
    <source>
        <dbReference type="Proteomes" id="UP000538666"/>
    </source>
</evidence>
<dbReference type="PANTHER" id="PTHR36204">
    <property type="entry name" value="N-ACETYLMANNOSAMINE-6-PHOSPHATE 2-EPIMERASE-RELATED"/>
    <property type="match status" value="1"/>
</dbReference>
<dbReference type="GO" id="GO:0047465">
    <property type="term" value="F:N-acylglucosamine-6-phosphate 2-epimerase activity"/>
    <property type="evidence" value="ECO:0007669"/>
    <property type="project" value="UniProtKB-EC"/>
</dbReference>
<comment type="function">
    <text evidence="2">Converts N-acetylmannosamine-6-phosphate (ManNAc-6-P) to N-acetylglucosamine-6-phosphate (GlcNAc-6-P).</text>
</comment>
<dbReference type="PANTHER" id="PTHR36204:SF1">
    <property type="entry name" value="N-ACETYLMANNOSAMINE-6-PHOSPHATE 2-EPIMERASE-RELATED"/>
    <property type="match status" value="1"/>
</dbReference>
<evidence type="ECO:0000256" key="5">
    <source>
        <dbReference type="ARBA" id="ARBA00023235"/>
    </source>
</evidence>
<dbReference type="EMBL" id="JACHEK010000009">
    <property type="protein sequence ID" value="MBB6146315.1"/>
    <property type="molecule type" value="Genomic_DNA"/>
</dbReference>
<dbReference type="InterPro" id="IPR013785">
    <property type="entry name" value="Aldolase_TIM"/>
</dbReference>
<evidence type="ECO:0000256" key="4">
    <source>
        <dbReference type="ARBA" id="ARBA00013180"/>
    </source>
</evidence>
<dbReference type="Gene3D" id="3.20.20.70">
    <property type="entry name" value="Aldolase class I"/>
    <property type="match status" value="1"/>
</dbReference>
<accession>A0A841K048</accession>
<keyword evidence="5 7" id="KW-0413">Isomerase</keyword>
<dbReference type="GO" id="GO:0019262">
    <property type="term" value="P:N-acetylneuraminate catabolic process"/>
    <property type="evidence" value="ECO:0007669"/>
    <property type="project" value="UniProtKB-UniPathway"/>
</dbReference>
<dbReference type="RefSeq" id="WP_050058240.1">
    <property type="nucleotide sequence ID" value="NZ_JACHEK010000009.1"/>
</dbReference>
<reference evidence="7 8" key="1">
    <citation type="submission" date="2020-08" db="EMBL/GenBank/DDBJ databases">
        <title>Genomic Encyclopedia of Type Strains, Phase IV (KMG-IV): sequencing the most valuable type-strain genomes for metagenomic binning, comparative biology and taxonomic classification.</title>
        <authorList>
            <person name="Goeker M."/>
        </authorList>
    </citation>
    <scope>NUCLEOTIDE SEQUENCE [LARGE SCALE GENOMIC DNA]</scope>
    <source>
        <strain evidence="7 8">DSM 103733</strain>
    </source>
</reference>
<evidence type="ECO:0000256" key="2">
    <source>
        <dbReference type="ARBA" id="ARBA00002147"/>
    </source>
</evidence>
<organism evidence="7 8">
    <name type="scientific">Silvibacterium bohemicum</name>
    <dbReference type="NCBI Taxonomy" id="1577686"/>
    <lineage>
        <taxon>Bacteria</taxon>
        <taxon>Pseudomonadati</taxon>
        <taxon>Acidobacteriota</taxon>
        <taxon>Terriglobia</taxon>
        <taxon>Terriglobales</taxon>
        <taxon>Acidobacteriaceae</taxon>
        <taxon>Silvibacterium</taxon>
    </lineage>
</organism>
<gene>
    <name evidence="7" type="ORF">HNQ77_004287</name>
</gene>
<sequence length="228" mass="24066">MFPSSLRGALIVSCQAAPGDPLDDVETLRRIAISVLRGGAGGLRANGVECIAAFRRETGLPIIGILKQYVDGAVVITPDFASAAAISNAGADVVALDCTSERLKAPTTASGDPWPQLILRIHDELKKPVLADVSSFEDALAAQAAGADAVATTLYGFTPETKQFRSVNWQLVEQMASQLSVPVIVEGHITQPDEVKRALDLGAYAVVVGSAITRPESITARFVKTIHY</sequence>
<dbReference type="AlphaFoldDB" id="A0A841K048"/>
<dbReference type="InterPro" id="IPR011060">
    <property type="entry name" value="RibuloseP-bd_barrel"/>
</dbReference>
<keyword evidence="8" id="KW-1185">Reference proteome</keyword>